<dbReference type="InterPro" id="IPR000731">
    <property type="entry name" value="SSD"/>
</dbReference>
<dbReference type="RefSeq" id="WP_011827997.1">
    <property type="nucleotide sequence ID" value="NC_008825.1"/>
</dbReference>
<evidence type="ECO:0000256" key="4">
    <source>
        <dbReference type="ARBA" id="ARBA00022989"/>
    </source>
</evidence>
<keyword evidence="4 6" id="KW-1133">Transmembrane helix</keyword>
<evidence type="ECO:0000256" key="5">
    <source>
        <dbReference type="ARBA" id="ARBA00023136"/>
    </source>
</evidence>
<feature type="transmembrane region" description="Helical" evidence="6">
    <location>
        <begin position="677"/>
        <end position="696"/>
    </location>
</feature>
<accession>A2SCS0</accession>
<evidence type="ECO:0000256" key="6">
    <source>
        <dbReference type="SAM" id="Phobius"/>
    </source>
</evidence>
<evidence type="ECO:0000256" key="3">
    <source>
        <dbReference type="ARBA" id="ARBA00022692"/>
    </source>
</evidence>
<dbReference type="STRING" id="420662.Mpe_A0397"/>
<dbReference type="GO" id="GO:0005886">
    <property type="term" value="C:plasma membrane"/>
    <property type="evidence" value="ECO:0007669"/>
    <property type="project" value="UniProtKB-SubCell"/>
</dbReference>
<keyword evidence="2" id="KW-1003">Cell membrane</keyword>
<reference evidence="8 9" key="1">
    <citation type="journal article" date="2007" name="J. Bacteriol.">
        <title>Whole-genome analysis of the methyl tert-butyl ether-degrading beta-proteobacterium Methylibium petroleiphilum PM1.</title>
        <authorList>
            <person name="Kane S.R."/>
            <person name="Chakicherla A.Y."/>
            <person name="Chain P.S.G."/>
            <person name="Schmidt R."/>
            <person name="Shin M.W."/>
            <person name="Legler T.C."/>
            <person name="Scow K.M."/>
            <person name="Larimer F.W."/>
            <person name="Lucas S.M."/>
            <person name="Richardson P.M."/>
            <person name="Hristova K.R."/>
        </authorList>
    </citation>
    <scope>NUCLEOTIDE SEQUENCE [LARGE SCALE GENOMIC DNA]</scope>
    <source>
        <strain evidence="9">ATCC BAA-1232 / LMG 22953 / PM1</strain>
    </source>
</reference>
<dbReference type="eggNOG" id="COG1033">
    <property type="taxonomic scope" value="Bacteria"/>
</dbReference>
<gene>
    <name evidence="8" type="ordered locus">Mpe_A0397</name>
</gene>
<dbReference type="SUPFAM" id="SSF82866">
    <property type="entry name" value="Multidrug efflux transporter AcrB transmembrane domain"/>
    <property type="match status" value="2"/>
</dbReference>
<keyword evidence="3 6" id="KW-0812">Transmembrane</keyword>
<dbReference type="InterPro" id="IPR004869">
    <property type="entry name" value="MMPL_dom"/>
</dbReference>
<feature type="transmembrane region" description="Helical" evidence="6">
    <location>
        <begin position="414"/>
        <end position="433"/>
    </location>
</feature>
<evidence type="ECO:0000313" key="8">
    <source>
        <dbReference type="EMBL" id="ABM93359.1"/>
    </source>
</evidence>
<evidence type="ECO:0000256" key="1">
    <source>
        <dbReference type="ARBA" id="ARBA00004651"/>
    </source>
</evidence>
<dbReference type="EMBL" id="CP000555">
    <property type="protein sequence ID" value="ABM93359.1"/>
    <property type="molecule type" value="Genomic_DNA"/>
</dbReference>
<keyword evidence="5 6" id="KW-0472">Membrane</keyword>
<evidence type="ECO:0000313" key="9">
    <source>
        <dbReference type="Proteomes" id="UP000000366"/>
    </source>
</evidence>
<feature type="transmembrane region" description="Helical" evidence="6">
    <location>
        <begin position="320"/>
        <end position="343"/>
    </location>
</feature>
<dbReference type="PROSITE" id="PS50156">
    <property type="entry name" value="SSD"/>
    <property type="match status" value="1"/>
</dbReference>
<feature type="transmembrane region" description="Helical" evidence="6">
    <location>
        <begin position="20"/>
        <end position="41"/>
    </location>
</feature>
<feature type="transmembrane region" description="Helical" evidence="6">
    <location>
        <begin position="248"/>
        <end position="269"/>
    </location>
</feature>
<dbReference type="HOGENOM" id="CLU_008861_4_0_4"/>
<feature type="transmembrane region" description="Helical" evidence="6">
    <location>
        <begin position="628"/>
        <end position="657"/>
    </location>
</feature>
<feature type="transmembrane region" description="Helical" evidence="6">
    <location>
        <begin position="726"/>
        <end position="743"/>
    </location>
</feature>
<dbReference type="Proteomes" id="UP000000366">
    <property type="component" value="Chromosome"/>
</dbReference>
<feature type="transmembrane region" description="Helical" evidence="6">
    <location>
        <begin position="355"/>
        <end position="375"/>
    </location>
</feature>
<feature type="transmembrane region" description="Helical" evidence="6">
    <location>
        <begin position="755"/>
        <end position="779"/>
    </location>
</feature>
<evidence type="ECO:0000259" key="7">
    <source>
        <dbReference type="PROSITE" id="PS50156"/>
    </source>
</evidence>
<comment type="subcellular location">
    <subcellularLocation>
        <location evidence="1">Cell membrane</location>
        <topology evidence="1">Multi-pass membrane protein</topology>
    </subcellularLocation>
</comment>
<dbReference type="AlphaFoldDB" id="A2SCS0"/>
<dbReference type="PANTHER" id="PTHR33406:SF10">
    <property type="entry name" value="SSD DOMAIN-CONTAINING PROTEIN"/>
    <property type="match status" value="1"/>
</dbReference>
<dbReference type="Pfam" id="PF03176">
    <property type="entry name" value="MMPL"/>
    <property type="match status" value="2"/>
</dbReference>
<dbReference type="KEGG" id="mpt:Mpe_A0397"/>
<feature type="transmembrane region" description="Helical" evidence="6">
    <location>
        <begin position="224"/>
        <end position="242"/>
    </location>
</feature>
<sequence>MEKIDLRRKLARFALGNRWAILVVMGLITAFFAVGLVRVDVKTIFSDLFPKNHPFVQVYKDHPNFGNPLTVTLMIKRVDGKDVFQADTLEKIWRISRDIDLTPGVDHDQILSIATSKARYTVITPDGIFSQPIMDDELPKTAEQLAEIRRRVDESPGANTFLVSSDGTATIVNATFIEQSVDYGKVFDAVQAIVKNETDAAHEIHAAGFPVMTGWIYAFGDNTLEIFAITLILMFGVLAFHMRNVAGILVPVLVSAVSAIWGFGLVGWLGLPVEPLLMVVPLLLIARCFSHCVQATERYFELLHDGHPKDKAAELSLVSLVYPGTLGIFTDVCGLLLVALAPIPAMERFALFTGLWALNLVPCSVFLTPILLSLMPRPNNIEHLLGNDQHSGPVQRGIQGTLGGFAALSTGRNARYTGIVFIVLGIVAVFLMLRVQVGNPVEGTNLLRYDSKFNLAVREINQHFPGSMTMEVVFEGKGNARIVRQSDTLTTMRDLQHCLESSPNPPTATLSFADLAPEANRVFSGGNPKWSPLDNDDASASAAVTGLMAGTNAKAFLHVTDFEQKNGTVSLWYSNNKQETVDTALAQARACVEKVGPEHPTFTIRLASGAIALQQSINDTVVRYESRILLALNLVILIGCSLAYRSIVAGLLLLIPVNLANAMLTASMSLAGVGLDVNSLPILAIGIGVGIDYGIYLMTRICEEYQVANKDLGVAIRVALKTCGKAIFFTASLMTIGLAPWYFLSELKFLSDTGLLLVILMLINMVLALVLLPLLVYLIKPKFLDSDMSALSESLEKKPQTAVPA</sequence>
<protein>
    <submittedName>
        <fullName evidence="8">Exporters of the RND superfamily</fullName>
    </submittedName>
</protein>
<proteinExistence type="predicted"/>
<feature type="domain" description="SSD" evidence="7">
    <location>
        <begin position="249"/>
        <end position="374"/>
    </location>
</feature>
<name>A2SCS0_METPP</name>
<keyword evidence="9" id="KW-1185">Reference proteome</keyword>
<dbReference type="PANTHER" id="PTHR33406">
    <property type="entry name" value="MEMBRANE PROTEIN MJ1562-RELATED"/>
    <property type="match status" value="1"/>
</dbReference>
<evidence type="ECO:0000256" key="2">
    <source>
        <dbReference type="ARBA" id="ARBA00022475"/>
    </source>
</evidence>
<dbReference type="Gene3D" id="1.20.1640.10">
    <property type="entry name" value="Multidrug efflux transporter AcrB transmembrane domain"/>
    <property type="match status" value="2"/>
</dbReference>
<dbReference type="InterPro" id="IPR050545">
    <property type="entry name" value="Mycobact_MmpL"/>
</dbReference>
<organism evidence="8 9">
    <name type="scientific">Methylibium petroleiphilum (strain ATCC BAA-1232 / LMG 22953 / PM1)</name>
    <dbReference type="NCBI Taxonomy" id="420662"/>
    <lineage>
        <taxon>Bacteria</taxon>
        <taxon>Pseudomonadati</taxon>
        <taxon>Pseudomonadota</taxon>
        <taxon>Betaproteobacteria</taxon>
        <taxon>Burkholderiales</taxon>
        <taxon>Sphaerotilaceae</taxon>
        <taxon>Methylibium</taxon>
    </lineage>
</organism>